<dbReference type="SUPFAM" id="SSF53822">
    <property type="entry name" value="Periplasmic binding protein-like I"/>
    <property type="match status" value="1"/>
</dbReference>
<dbReference type="PROSITE" id="PS00356">
    <property type="entry name" value="HTH_LACI_1"/>
    <property type="match status" value="1"/>
</dbReference>
<dbReference type="InterPro" id="IPR046335">
    <property type="entry name" value="LacI/GalR-like_sensor"/>
</dbReference>
<evidence type="ECO:0000313" key="5">
    <source>
        <dbReference type="EMBL" id="PPL19775.1"/>
    </source>
</evidence>
<dbReference type="RefSeq" id="WP_104474467.1">
    <property type="nucleotide sequence ID" value="NZ_MPZN01000008.1"/>
</dbReference>
<comment type="caution">
    <text evidence="5">The sequence shown here is derived from an EMBL/GenBank/DDBJ whole genome shotgun (WGS) entry which is preliminary data.</text>
</comment>
<keyword evidence="3" id="KW-0804">Transcription</keyword>
<gene>
    <name evidence="5" type="ORF">GY24_03930</name>
</gene>
<dbReference type="SUPFAM" id="SSF47413">
    <property type="entry name" value="lambda repressor-like DNA-binding domains"/>
    <property type="match status" value="1"/>
</dbReference>
<sequence>MTGRDATAGAATILDVARLAGVSRTTVSRVLNEPERVTAATLDRVNDAAARLNYHPSAAARTLRIGRTGTIALIVGDIAQPFHGALAQVIAAAAEARGMTVALHDLAHSQGRLVRVLEKLPSQGIDAAIIATADPIDSPEAQSAIAALVRQGIPVLTTMGTSGVEGAHVADSGHLDSAARATAELIDSGARSVALLVGRADGTHADKLRLGYERALRRVGAPAIEIDGGYDFELSRQAVTALLRERPAVDALVVGTLPMALGALRAAEDLGIPVPRALALIACEEVPLAAQVRPAVSTVCIDVGANGAQIMRVLDAALTGDAPTGDPATPVAVYRETFVGPAHPKHSAAASESTGRSV</sequence>
<dbReference type="InterPro" id="IPR028082">
    <property type="entry name" value="Peripla_BP_I"/>
</dbReference>
<evidence type="ECO:0000313" key="6">
    <source>
        <dbReference type="Proteomes" id="UP000237755"/>
    </source>
</evidence>
<organism evidence="5 6">
    <name type="scientific">Microterricola pindariensis</name>
    <dbReference type="NCBI Taxonomy" id="478010"/>
    <lineage>
        <taxon>Bacteria</taxon>
        <taxon>Bacillati</taxon>
        <taxon>Actinomycetota</taxon>
        <taxon>Actinomycetes</taxon>
        <taxon>Micrococcales</taxon>
        <taxon>Microbacteriaceae</taxon>
        <taxon>Microterricola</taxon>
    </lineage>
</organism>
<keyword evidence="2" id="KW-0238">DNA-binding</keyword>
<dbReference type="Gene3D" id="1.10.260.40">
    <property type="entry name" value="lambda repressor-like DNA-binding domains"/>
    <property type="match status" value="1"/>
</dbReference>
<dbReference type="InterPro" id="IPR000843">
    <property type="entry name" value="HTH_LacI"/>
</dbReference>
<dbReference type="CDD" id="cd01392">
    <property type="entry name" value="HTH_LacI"/>
    <property type="match status" value="1"/>
</dbReference>
<feature type="domain" description="HTH lacI-type" evidence="4">
    <location>
        <begin position="11"/>
        <end position="65"/>
    </location>
</feature>
<dbReference type="Pfam" id="PF13377">
    <property type="entry name" value="Peripla_BP_3"/>
    <property type="match status" value="1"/>
</dbReference>
<keyword evidence="1" id="KW-0805">Transcription regulation</keyword>
<dbReference type="PRINTS" id="PR00036">
    <property type="entry name" value="HTHLACI"/>
</dbReference>
<dbReference type="PANTHER" id="PTHR30146:SF109">
    <property type="entry name" value="HTH-TYPE TRANSCRIPTIONAL REGULATOR GALS"/>
    <property type="match status" value="1"/>
</dbReference>
<dbReference type="Gene3D" id="3.40.50.2300">
    <property type="match status" value="2"/>
</dbReference>
<reference evidence="5 6" key="1">
    <citation type="journal article" date="2008" name="Int. J. Syst. Evol. Microbiol.">
        <title>Leifsonia pindariensis sp. nov., isolated from the Pindari glacier of the Indian Himalayas, and emended description of the genus Leifsonia.</title>
        <authorList>
            <person name="Reddy G.S."/>
            <person name="Prabagaran S.R."/>
            <person name="Shivaji S."/>
        </authorList>
    </citation>
    <scope>NUCLEOTIDE SEQUENCE [LARGE SCALE GENOMIC DNA]</scope>
    <source>
        <strain evidence="5 6">PON 10</strain>
    </source>
</reference>
<dbReference type="CDD" id="cd06267">
    <property type="entry name" value="PBP1_LacI_sugar_binding-like"/>
    <property type="match status" value="1"/>
</dbReference>
<evidence type="ECO:0000256" key="3">
    <source>
        <dbReference type="ARBA" id="ARBA00023163"/>
    </source>
</evidence>
<accession>A0ABX5AZ13</accession>
<dbReference type="EMBL" id="MPZN01000008">
    <property type="protein sequence ID" value="PPL19775.1"/>
    <property type="molecule type" value="Genomic_DNA"/>
</dbReference>
<dbReference type="InterPro" id="IPR010982">
    <property type="entry name" value="Lambda_DNA-bd_dom_sf"/>
</dbReference>
<dbReference type="Pfam" id="PF00356">
    <property type="entry name" value="LacI"/>
    <property type="match status" value="1"/>
</dbReference>
<evidence type="ECO:0000259" key="4">
    <source>
        <dbReference type="PROSITE" id="PS50932"/>
    </source>
</evidence>
<evidence type="ECO:0000256" key="2">
    <source>
        <dbReference type="ARBA" id="ARBA00023125"/>
    </source>
</evidence>
<protein>
    <recommendedName>
        <fullName evidence="4">HTH lacI-type domain-containing protein</fullName>
    </recommendedName>
</protein>
<dbReference type="PROSITE" id="PS50932">
    <property type="entry name" value="HTH_LACI_2"/>
    <property type="match status" value="1"/>
</dbReference>
<proteinExistence type="predicted"/>
<keyword evidence="6" id="KW-1185">Reference proteome</keyword>
<dbReference type="Proteomes" id="UP000237755">
    <property type="component" value="Unassembled WGS sequence"/>
</dbReference>
<evidence type="ECO:0000256" key="1">
    <source>
        <dbReference type="ARBA" id="ARBA00023015"/>
    </source>
</evidence>
<dbReference type="PANTHER" id="PTHR30146">
    <property type="entry name" value="LACI-RELATED TRANSCRIPTIONAL REPRESSOR"/>
    <property type="match status" value="1"/>
</dbReference>
<dbReference type="SMART" id="SM00354">
    <property type="entry name" value="HTH_LACI"/>
    <property type="match status" value="1"/>
</dbReference>
<name>A0ABX5AZ13_9MICO</name>